<evidence type="ECO:0000259" key="2">
    <source>
        <dbReference type="Pfam" id="PF06580"/>
    </source>
</evidence>
<organism evidence="3 4">
    <name type="scientific">Enhygromyxa salina</name>
    <dbReference type="NCBI Taxonomy" id="215803"/>
    <lineage>
        <taxon>Bacteria</taxon>
        <taxon>Pseudomonadati</taxon>
        <taxon>Myxococcota</taxon>
        <taxon>Polyangia</taxon>
        <taxon>Nannocystales</taxon>
        <taxon>Nannocystaceae</taxon>
        <taxon>Enhygromyxa</taxon>
    </lineage>
</organism>
<dbReference type="GO" id="GO:0000155">
    <property type="term" value="F:phosphorelay sensor kinase activity"/>
    <property type="evidence" value="ECO:0007669"/>
    <property type="project" value="InterPro"/>
</dbReference>
<dbReference type="Pfam" id="PF06580">
    <property type="entry name" value="His_kinase"/>
    <property type="match status" value="1"/>
</dbReference>
<dbReference type="InterPro" id="IPR010559">
    <property type="entry name" value="Sig_transdc_His_kin_internal"/>
</dbReference>
<sequence length="336" mass="37688">MGIPSFGLLIPRVTPLLDGVGPGQLAYWLGTLWFLGLAAAIWHGNRWLLFEQRRHYGWFNHPLRKLSMLLAAIVLYTTPITVVALLAWYGWSNAAADWEAIRTVALINVICVVFVTHAYETVFLIKEREGDLLRVARLDRARAEAELSGFLAQVDPHFLFNSLNTLGHLIETDARRAVTFNQGLAGIYRYLLRQRGRSLVPLDEELRFARAYLELMQIRYGEALRCELPAGGPALARLPPTALQLLIENAIKHNEVGAGSPLEIVVGFDELAGEPSMLVSNRRRTRRSIRESAGTGLRNLDERSKLAVGRGIQVEQRDDEFRVRVPLMIPAHEGAL</sequence>
<feature type="domain" description="Signal transduction histidine kinase internal region" evidence="2">
    <location>
        <begin position="145"/>
        <end position="224"/>
    </location>
</feature>
<reference evidence="3 4" key="1">
    <citation type="submission" date="2018-03" db="EMBL/GenBank/DDBJ databases">
        <title>Draft Genome Sequences of the Obligatory Marine Myxobacteria Enhygromyxa salina SWB007.</title>
        <authorList>
            <person name="Poehlein A."/>
            <person name="Moghaddam J.A."/>
            <person name="Harms H."/>
            <person name="Alanjari M."/>
            <person name="Koenig G.M."/>
            <person name="Daniel R."/>
            <person name="Schaeberle T.F."/>
        </authorList>
    </citation>
    <scope>NUCLEOTIDE SEQUENCE [LARGE SCALE GENOMIC DNA]</scope>
    <source>
        <strain evidence="3 4">SWB007</strain>
    </source>
</reference>
<feature type="transmembrane region" description="Helical" evidence="1">
    <location>
        <begin position="103"/>
        <end position="125"/>
    </location>
</feature>
<dbReference type="GO" id="GO:0016020">
    <property type="term" value="C:membrane"/>
    <property type="evidence" value="ECO:0007669"/>
    <property type="project" value="InterPro"/>
</dbReference>
<keyword evidence="1" id="KW-0812">Transmembrane</keyword>
<feature type="transmembrane region" description="Helical" evidence="1">
    <location>
        <begin position="66"/>
        <end position="91"/>
    </location>
</feature>
<dbReference type="PANTHER" id="PTHR34220">
    <property type="entry name" value="SENSOR HISTIDINE KINASE YPDA"/>
    <property type="match status" value="1"/>
</dbReference>
<dbReference type="PANTHER" id="PTHR34220:SF7">
    <property type="entry name" value="SENSOR HISTIDINE KINASE YPDA"/>
    <property type="match status" value="1"/>
</dbReference>
<dbReference type="EMBL" id="PVNL01000171">
    <property type="protein sequence ID" value="PRP91694.1"/>
    <property type="molecule type" value="Genomic_DNA"/>
</dbReference>
<keyword evidence="1" id="KW-0472">Membrane</keyword>
<keyword evidence="1" id="KW-1133">Transmembrane helix</keyword>
<keyword evidence="3" id="KW-0418">Kinase</keyword>
<accession>A0A2S9XFP9</accession>
<name>A0A2S9XFP9_9BACT</name>
<dbReference type="Proteomes" id="UP000238823">
    <property type="component" value="Unassembled WGS sequence"/>
</dbReference>
<dbReference type="AlphaFoldDB" id="A0A2S9XFP9"/>
<evidence type="ECO:0000256" key="1">
    <source>
        <dbReference type="SAM" id="Phobius"/>
    </source>
</evidence>
<gene>
    <name evidence="3" type="primary">yehU</name>
    <name evidence="3" type="ORF">ENSA7_82050</name>
</gene>
<proteinExistence type="predicted"/>
<dbReference type="EC" id="2.7.13.3" evidence="3"/>
<comment type="caution">
    <text evidence="3">The sequence shown here is derived from an EMBL/GenBank/DDBJ whole genome shotgun (WGS) entry which is preliminary data.</text>
</comment>
<evidence type="ECO:0000313" key="3">
    <source>
        <dbReference type="EMBL" id="PRP91694.1"/>
    </source>
</evidence>
<feature type="transmembrane region" description="Helical" evidence="1">
    <location>
        <begin position="25"/>
        <end position="45"/>
    </location>
</feature>
<protein>
    <submittedName>
        <fullName evidence="3">Sensor histidine kinase YehU</fullName>
        <ecNumber evidence="3">2.7.13.3</ecNumber>
    </submittedName>
</protein>
<dbReference type="InterPro" id="IPR050640">
    <property type="entry name" value="Bact_2-comp_sensor_kinase"/>
</dbReference>
<evidence type="ECO:0000313" key="4">
    <source>
        <dbReference type="Proteomes" id="UP000238823"/>
    </source>
</evidence>
<keyword evidence="3" id="KW-0808">Transferase</keyword>